<dbReference type="EMBL" id="VJMH01005447">
    <property type="protein sequence ID" value="KAF0695874.1"/>
    <property type="molecule type" value="Genomic_DNA"/>
</dbReference>
<gene>
    <name evidence="2" type="primary">Aste57867_13332</name>
    <name evidence="1" type="ORF">As57867_013283</name>
    <name evidence="2" type="ORF">ASTE57867_13332</name>
</gene>
<dbReference type="InterPro" id="IPR032675">
    <property type="entry name" value="LRR_dom_sf"/>
</dbReference>
<sequence>MTKRTRWSPELIECISSFICHSHSFFSLLEAFSGSGDDDTLGHLRRIGQTRWPVLRLTDDQQTWPLRSVLMHYPCVQVELRKASDWTALAEVITPTQRLHVIMDAYALPANFESPMWKHWMTLLPIAAMRAKFGDGHCCTVNRYLVGDLLPHMVHLEHLEVKVDYNMVPLLKNDDAFGEKTVDAFFSWLANSSQLTSLSVDVELGGSGGMDLFRVTPAMLGHLIQWLQTRPVTSFTCAFWDFELVGSHMPAFYDALTASTSLRHLNVSNCKLADLASHVFTRPFATLETLGLSYAQLVSNTDGSGISTALQGSSVRSLVVHDSQRNTWRDDEALSLGLPHLARWLPRTPIKHLELQGMYELDDEDAIELFWVALCDSSVTSMSIQERKIEGEAAIGLACDLDTFLARTKLDRLALSRFYVEKYAAAAQEVAKALWSSSQLRRVDFSNNMFYDDKFIEALLVGVETCTLLEEIVFDGIDFNVATYLVWKALERAKSPNLTLRVLNRDEIGPKEWTM</sequence>
<evidence type="ECO:0000313" key="2">
    <source>
        <dbReference type="EMBL" id="VFT90171.1"/>
    </source>
</evidence>
<organism evidence="2 3">
    <name type="scientific">Aphanomyces stellatus</name>
    <dbReference type="NCBI Taxonomy" id="120398"/>
    <lineage>
        <taxon>Eukaryota</taxon>
        <taxon>Sar</taxon>
        <taxon>Stramenopiles</taxon>
        <taxon>Oomycota</taxon>
        <taxon>Saprolegniomycetes</taxon>
        <taxon>Saprolegniales</taxon>
        <taxon>Verrucalvaceae</taxon>
        <taxon>Aphanomyces</taxon>
    </lineage>
</organism>
<name>A0A485KY40_9STRA</name>
<dbReference type="SUPFAM" id="SSF52047">
    <property type="entry name" value="RNI-like"/>
    <property type="match status" value="1"/>
</dbReference>
<reference evidence="2 3" key="1">
    <citation type="submission" date="2019-03" db="EMBL/GenBank/DDBJ databases">
        <authorList>
            <person name="Gaulin E."/>
            <person name="Dumas B."/>
        </authorList>
    </citation>
    <scope>NUCLEOTIDE SEQUENCE [LARGE SCALE GENOMIC DNA]</scope>
    <source>
        <strain evidence="2">CBS 568.67</strain>
    </source>
</reference>
<proteinExistence type="predicted"/>
<protein>
    <submittedName>
        <fullName evidence="2">Aste57867_13332 protein</fullName>
    </submittedName>
</protein>
<reference evidence="1" key="2">
    <citation type="submission" date="2019-06" db="EMBL/GenBank/DDBJ databases">
        <title>Genomics analysis of Aphanomyces spp. identifies a new class of oomycete effector associated with host adaptation.</title>
        <authorList>
            <person name="Gaulin E."/>
        </authorList>
    </citation>
    <scope>NUCLEOTIDE SEQUENCE</scope>
    <source>
        <strain evidence="1">CBS 578.67</strain>
    </source>
</reference>
<dbReference type="EMBL" id="CAADRA010005468">
    <property type="protein sequence ID" value="VFT90171.1"/>
    <property type="molecule type" value="Genomic_DNA"/>
</dbReference>
<evidence type="ECO:0000313" key="3">
    <source>
        <dbReference type="Proteomes" id="UP000332933"/>
    </source>
</evidence>
<dbReference type="Gene3D" id="3.80.10.10">
    <property type="entry name" value="Ribonuclease Inhibitor"/>
    <property type="match status" value="1"/>
</dbReference>
<dbReference type="AlphaFoldDB" id="A0A485KY40"/>
<keyword evidence="3" id="KW-1185">Reference proteome</keyword>
<dbReference type="Proteomes" id="UP000332933">
    <property type="component" value="Unassembled WGS sequence"/>
</dbReference>
<evidence type="ECO:0000313" key="1">
    <source>
        <dbReference type="EMBL" id="KAF0695874.1"/>
    </source>
</evidence>
<accession>A0A485KY40</accession>